<dbReference type="GeneID" id="41330965"/>
<sequence length="296" mass="34578">MIHYKSLENTDEKIILETHNNAFSDYQVQMNWTLPQFQNINKQRGVRYDLSIGAFDDDKLVGFIINGAGDWNNKPTVYDCGTGIIKEYRHTGIGTEILLRLITLLRDMGIFQYLLEVIKTNENAYQLYLKQGFEIIREFDCAVAEIARIKKKIEERKEDIQIILNDKDFEICEITQPNWDIYKKFWDKPPSWQNSIQSIERNREVLAILGINHKGTPVGYAAFDPRNAGIAQFAIHPEYRRRKLGIVLLEQIIMRAPTAKRVSIINIDKRLSSFIGFYENLGFKLFAEQYEMMKII</sequence>
<dbReference type="AlphaFoldDB" id="A0A5B9DE89"/>
<dbReference type="InterPro" id="IPR000182">
    <property type="entry name" value="GNAT_dom"/>
</dbReference>
<name>A0A5B9DE89_9ARCH</name>
<dbReference type="EMBL" id="CP042905">
    <property type="protein sequence ID" value="QEE17157.1"/>
    <property type="molecule type" value="Genomic_DNA"/>
</dbReference>
<dbReference type="InterPro" id="IPR016181">
    <property type="entry name" value="Acyl_CoA_acyltransferase"/>
</dbReference>
<evidence type="ECO:0000256" key="1">
    <source>
        <dbReference type="ARBA" id="ARBA00022679"/>
    </source>
</evidence>
<dbReference type="Pfam" id="PF00583">
    <property type="entry name" value="Acetyltransf_1"/>
    <property type="match status" value="2"/>
</dbReference>
<keyword evidence="1 4" id="KW-0808">Transferase</keyword>
<dbReference type="Gene3D" id="3.40.630.30">
    <property type="match status" value="2"/>
</dbReference>
<dbReference type="CDD" id="cd04301">
    <property type="entry name" value="NAT_SF"/>
    <property type="match status" value="1"/>
</dbReference>
<evidence type="ECO:0000259" key="3">
    <source>
        <dbReference type="PROSITE" id="PS51186"/>
    </source>
</evidence>
<dbReference type="PANTHER" id="PTHR43420:SF44">
    <property type="entry name" value="ACETYLTRANSFERASE YPEA"/>
    <property type="match status" value="1"/>
</dbReference>
<dbReference type="PANTHER" id="PTHR43420">
    <property type="entry name" value="ACETYLTRANSFERASE"/>
    <property type="match status" value="1"/>
</dbReference>
<gene>
    <name evidence="4" type="ORF">DSAG12_02989</name>
</gene>
<dbReference type="SUPFAM" id="SSF55729">
    <property type="entry name" value="Acyl-CoA N-acyltransferases (Nat)"/>
    <property type="match status" value="2"/>
</dbReference>
<organism evidence="4 5">
    <name type="scientific">Promethearchaeum syntrophicum</name>
    <dbReference type="NCBI Taxonomy" id="2594042"/>
    <lineage>
        <taxon>Archaea</taxon>
        <taxon>Promethearchaeati</taxon>
        <taxon>Promethearchaeota</taxon>
        <taxon>Promethearchaeia</taxon>
        <taxon>Promethearchaeales</taxon>
        <taxon>Promethearchaeaceae</taxon>
        <taxon>Promethearchaeum</taxon>
    </lineage>
</organism>
<dbReference type="Proteomes" id="UP000321408">
    <property type="component" value="Chromosome"/>
</dbReference>
<accession>A0A5B9DE89</accession>
<evidence type="ECO:0000256" key="2">
    <source>
        <dbReference type="ARBA" id="ARBA00023315"/>
    </source>
</evidence>
<dbReference type="KEGG" id="psyt:DSAG12_02989"/>
<dbReference type="RefSeq" id="WP_147664069.1">
    <property type="nucleotide sequence ID" value="NZ_CP042905.2"/>
</dbReference>
<reference evidence="4 5" key="2">
    <citation type="journal article" date="2024" name="Int. J. Syst. Evol. Microbiol.">
        <title>Promethearchaeum syntrophicum gen. nov., sp. nov., an anaerobic, obligately syntrophic archaeon, the first isolate of the lineage 'Asgard' archaea, and proposal of the new archaeal phylum Promethearchaeota phyl. nov. and kingdom Promethearchaeati regn. nov.</title>
        <authorList>
            <person name="Imachi H."/>
            <person name="Nobu M.K."/>
            <person name="Kato S."/>
            <person name="Takaki Y."/>
            <person name="Miyazaki M."/>
            <person name="Miyata M."/>
            <person name="Ogawara M."/>
            <person name="Saito Y."/>
            <person name="Sakai S."/>
            <person name="Tahara Y.O."/>
            <person name="Takano Y."/>
            <person name="Tasumi E."/>
            <person name="Uematsu K."/>
            <person name="Yoshimura T."/>
            <person name="Itoh T."/>
            <person name="Ohkuma M."/>
            <person name="Takai K."/>
        </authorList>
    </citation>
    <scope>NUCLEOTIDE SEQUENCE [LARGE SCALE GENOMIC DNA]</scope>
    <source>
        <strain evidence="4 5">MK-D1</strain>
    </source>
</reference>
<keyword evidence="2 4" id="KW-0012">Acyltransferase</keyword>
<keyword evidence="5" id="KW-1185">Reference proteome</keyword>
<feature type="domain" description="N-acetyltransferase" evidence="3">
    <location>
        <begin position="2"/>
        <end position="154"/>
    </location>
</feature>
<dbReference type="GO" id="GO:0016747">
    <property type="term" value="F:acyltransferase activity, transferring groups other than amino-acyl groups"/>
    <property type="evidence" value="ECO:0007669"/>
    <property type="project" value="InterPro"/>
</dbReference>
<reference evidence="4 5" key="1">
    <citation type="journal article" date="2020" name="Nature">
        <title>Isolation of an archaeon at the prokaryote-eukaryote interface.</title>
        <authorList>
            <person name="Imachi H."/>
            <person name="Nobu M.K."/>
            <person name="Nakahara N."/>
            <person name="Morono Y."/>
            <person name="Ogawara M."/>
            <person name="Takaki Y."/>
            <person name="Takano Y."/>
            <person name="Uematsu K."/>
            <person name="Ikuta T."/>
            <person name="Ito M."/>
            <person name="Matsui Y."/>
            <person name="Miyazaki M."/>
            <person name="Murata K."/>
            <person name="Saito Y."/>
            <person name="Sakai S."/>
            <person name="Song C."/>
            <person name="Tasumi E."/>
            <person name="Yamanaka Y."/>
            <person name="Yamaguchi T."/>
            <person name="Kamagata Y."/>
            <person name="Tamaki H."/>
            <person name="Takai K."/>
        </authorList>
    </citation>
    <scope>NUCLEOTIDE SEQUENCE [LARGE SCALE GENOMIC DNA]</scope>
    <source>
        <strain evidence="4 5">MK-D1</strain>
    </source>
</reference>
<proteinExistence type="predicted"/>
<dbReference type="InterPro" id="IPR050680">
    <property type="entry name" value="YpeA/RimI_acetyltransf"/>
</dbReference>
<protein>
    <submittedName>
        <fullName evidence="4">GNAT family N-acetyltransferase</fullName>
        <ecNumber evidence="4">2.3.1.-</ecNumber>
    </submittedName>
</protein>
<dbReference type="PROSITE" id="PS51186">
    <property type="entry name" value="GNAT"/>
    <property type="match status" value="2"/>
</dbReference>
<dbReference type="EC" id="2.3.1.-" evidence="4"/>
<feature type="domain" description="N-acetyltransferase" evidence="3">
    <location>
        <begin position="169"/>
        <end position="296"/>
    </location>
</feature>
<evidence type="ECO:0000313" key="5">
    <source>
        <dbReference type="Proteomes" id="UP000321408"/>
    </source>
</evidence>
<evidence type="ECO:0000313" key="4">
    <source>
        <dbReference type="EMBL" id="QEE17157.1"/>
    </source>
</evidence>